<dbReference type="InterPro" id="IPR007694">
    <property type="entry name" value="DNA_helicase_DnaB-like_C"/>
</dbReference>
<dbReference type="PATRIC" id="fig|797516.3.peg.1053"/>
<dbReference type="InterPro" id="IPR027417">
    <property type="entry name" value="P-loop_NTPase"/>
</dbReference>
<dbReference type="GO" id="GO:0005524">
    <property type="term" value="F:ATP binding"/>
    <property type="evidence" value="ECO:0007669"/>
    <property type="project" value="InterPro"/>
</dbReference>
<comment type="caution">
    <text evidence="2">The sequence shown here is derived from an EMBL/GenBank/DDBJ whole genome shotgun (WGS) entry which is preliminary data.</text>
</comment>
<dbReference type="HOGENOM" id="CLU_005373_0_1_9"/>
<keyword evidence="2" id="KW-0547">Nucleotide-binding</keyword>
<evidence type="ECO:0000313" key="3">
    <source>
        <dbReference type="Proteomes" id="UP000005025"/>
    </source>
</evidence>
<dbReference type="AlphaFoldDB" id="H1LF01"/>
<name>H1LF01_9LACO</name>
<evidence type="ECO:0000259" key="1">
    <source>
        <dbReference type="PROSITE" id="PS51199"/>
    </source>
</evidence>
<dbReference type="EMBL" id="AGRJ01000110">
    <property type="protein sequence ID" value="EHO52240.1"/>
    <property type="molecule type" value="Genomic_DNA"/>
</dbReference>
<keyword evidence="2" id="KW-0347">Helicase</keyword>
<dbReference type="GO" id="GO:0006260">
    <property type="term" value="P:DNA replication"/>
    <property type="evidence" value="ECO:0007669"/>
    <property type="project" value="InterPro"/>
</dbReference>
<dbReference type="RefSeq" id="WP_008856354.1">
    <property type="nucleotide sequence ID" value="NZ_JH591026.1"/>
</dbReference>
<dbReference type="Pfam" id="PF03796">
    <property type="entry name" value="DnaB_C"/>
    <property type="match status" value="1"/>
</dbReference>
<gene>
    <name evidence="2" type="ORF">HMPREF9104_01177</name>
</gene>
<protein>
    <submittedName>
        <fullName evidence="2">DnaB-like helicase protein</fullName>
    </submittedName>
</protein>
<dbReference type="Proteomes" id="UP000005025">
    <property type="component" value="Unassembled WGS sequence"/>
</dbReference>
<sequence length="426" mass="48226">MQTNQVIPDIERKAMWFLINQPQVLNSETVDEKWFSNNSYRILASYINMWAGQYDNADQIAAAFGDTPFGKQLNVQGIFKSIQSVRIPTDAHGTFQQLRQEFYKAEIKSAAMNVFKDPSSFNMDHLDELRNQANQKDDATDNESYKMADDALRELESPQAHFLKTYPDLDNLLGGGLTANQLMIIGARPSVGKTAFALNLGMNAILQNPNLTVEIFSLEMSSKQNMRRVYSSMSNIPLNFWKNPAVRMSADQKKQAADTIKQIAQLHFWSNDRLISIDDIASVIKQHAQRLGSGNYLPIVDHIGLIATDNPKQDTRQALEEVSRRLKILTQTLKIPLIALSQLNRGVESRESNEPFLSDLRETGAIEQDANIVGFLWRPSDDPDDQNLNLSIKKNRDGSLGKIEFYFQKNVQKIVEVNKHAEAVHE</sequence>
<reference evidence="2 3" key="1">
    <citation type="submission" date="2011-09" db="EMBL/GenBank/DDBJ databases">
        <authorList>
            <person name="Weinstock G."/>
            <person name="Sodergren E."/>
            <person name="Clifton S."/>
            <person name="Fulton L."/>
            <person name="Fulton B."/>
            <person name="Courtney L."/>
            <person name="Fronick C."/>
            <person name="Harrison M."/>
            <person name="Strong C."/>
            <person name="Farmer C."/>
            <person name="Delahaunty K."/>
            <person name="Markovic C."/>
            <person name="Hall O."/>
            <person name="Minx P."/>
            <person name="Tomlinson C."/>
            <person name="Mitreva M."/>
            <person name="Hou S."/>
            <person name="Chen J."/>
            <person name="Wollam A."/>
            <person name="Pepin K.H."/>
            <person name="Johnson M."/>
            <person name="Bhonagiri V."/>
            <person name="Zhang X."/>
            <person name="Suruliraj S."/>
            <person name="Warren W."/>
            <person name="Chinwalla A."/>
            <person name="Mardis E.R."/>
            <person name="Wilson R.K."/>
        </authorList>
    </citation>
    <scope>NUCLEOTIDE SEQUENCE [LARGE SCALE GENOMIC DNA]</scope>
    <source>
        <strain evidence="2 3">F0435</strain>
    </source>
</reference>
<proteinExistence type="predicted"/>
<dbReference type="GO" id="GO:0003678">
    <property type="term" value="F:DNA helicase activity"/>
    <property type="evidence" value="ECO:0007669"/>
    <property type="project" value="InterPro"/>
</dbReference>
<keyword evidence="2" id="KW-0378">Hydrolase</keyword>
<feature type="domain" description="SF4 helicase" evidence="1">
    <location>
        <begin position="155"/>
        <end position="421"/>
    </location>
</feature>
<evidence type="ECO:0000313" key="2">
    <source>
        <dbReference type="EMBL" id="EHO52240.1"/>
    </source>
</evidence>
<dbReference type="PANTHER" id="PTHR30153:SF2">
    <property type="entry name" value="REPLICATIVE DNA HELICASE"/>
    <property type="match status" value="1"/>
</dbReference>
<dbReference type="PROSITE" id="PS51199">
    <property type="entry name" value="SF4_HELICASE"/>
    <property type="match status" value="1"/>
</dbReference>
<dbReference type="Gene3D" id="3.40.50.300">
    <property type="entry name" value="P-loop containing nucleotide triphosphate hydrolases"/>
    <property type="match status" value="1"/>
</dbReference>
<organism evidence="2 3">
    <name type="scientific">Lentilactobacillus kisonensis F0435</name>
    <dbReference type="NCBI Taxonomy" id="797516"/>
    <lineage>
        <taxon>Bacteria</taxon>
        <taxon>Bacillati</taxon>
        <taxon>Bacillota</taxon>
        <taxon>Bacilli</taxon>
        <taxon>Lactobacillales</taxon>
        <taxon>Lactobacillaceae</taxon>
        <taxon>Lentilactobacillus</taxon>
    </lineage>
</organism>
<accession>H1LF01</accession>
<dbReference type="STRING" id="797516.HMPREF9104_01177"/>
<dbReference type="OrthoDB" id="9773982at2"/>
<dbReference type="SUPFAM" id="SSF52540">
    <property type="entry name" value="P-loop containing nucleoside triphosphate hydrolases"/>
    <property type="match status" value="1"/>
</dbReference>
<keyword evidence="2" id="KW-0067">ATP-binding</keyword>
<dbReference type="PANTHER" id="PTHR30153">
    <property type="entry name" value="REPLICATIVE DNA HELICASE DNAB"/>
    <property type="match status" value="1"/>
</dbReference>
<dbReference type="GO" id="GO:0005829">
    <property type="term" value="C:cytosol"/>
    <property type="evidence" value="ECO:0007669"/>
    <property type="project" value="TreeGrafter"/>
</dbReference>